<sequence>MTILLAFQCKQDRAVLENEEIVKADSFSQLIEAVTLSDSADQYAFVDKFLDSLDAPFIEEDTNVYFFYVGDATSVQVAGDFNGWNPSGRNFTRLRDTDLWYRKETFEKNARLDYKLVINGSNWILDPKNPNKVGGGFGPNSELAMPEYVHPEEIEARDGIDKGTVTEIQISSTATGKTYDVHVYLPASYDESNEYPVAYFQDGSDYLNLASSKNVLDNLIADEKIVPTIGVFVVPNDRNIEYAFDDRFKYTDFFVDELVPYIDANYSTMVAAESRAVIGDSYGGNISAIIAFNNPDVFGNCGIHSGAFQPNNFHTNGIVMDGEMKAIKVATIWGTYEGSSLPPNMRKVKDYLIETGYDVIWKELPEGHSWGLWRATTDDMLEFFFSAN</sequence>
<dbReference type="PANTHER" id="PTHR48098">
    <property type="entry name" value="ENTEROCHELIN ESTERASE-RELATED"/>
    <property type="match status" value="1"/>
</dbReference>
<evidence type="ECO:0000313" key="2">
    <source>
        <dbReference type="Proteomes" id="UP000198393"/>
    </source>
</evidence>
<organism evidence="1 2">
    <name type="scientific">Ekhidna lutea</name>
    <dbReference type="NCBI Taxonomy" id="447679"/>
    <lineage>
        <taxon>Bacteria</taxon>
        <taxon>Pseudomonadati</taxon>
        <taxon>Bacteroidota</taxon>
        <taxon>Cytophagia</taxon>
        <taxon>Cytophagales</taxon>
        <taxon>Reichenbachiellaceae</taxon>
        <taxon>Ekhidna</taxon>
    </lineage>
</organism>
<dbReference type="InterPro" id="IPR000801">
    <property type="entry name" value="Esterase-like"/>
</dbReference>
<dbReference type="EMBL" id="FZPD01000004">
    <property type="protein sequence ID" value="SNT20444.1"/>
    <property type="molecule type" value="Genomic_DNA"/>
</dbReference>
<gene>
    <name evidence="1" type="ORF">SAMN05421640_2840</name>
</gene>
<dbReference type="PANTHER" id="PTHR48098:SF3">
    <property type="entry name" value="IRON(III) ENTEROBACTIN ESTERASE"/>
    <property type="match status" value="1"/>
</dbReference>
<name>A0A239KT90_EKHLU</name>
<protein>
    <submittedName>
        <fullName evidence="1">Enterochelin esterase</fullName>
    </submittedName>
</protein>
<dbReference type="Gene3D" id="3.40.50.1820">
    <property type="entry name" value="alpha/beta hydrolase"/>
    <property type="match status" value="1"/>
</dbReference>
<dbReference type="SUPFAM" id="SSF81296">
    <property type="entry name" value="E set domains"/>
    <property type="match status" value="1"/>
</dbReference>
<dbReference type="Pfam" id="PF00756">
    <property type="entry name" value="Esterase"/>
    <property type="match status" value="1"/>
</dbReference>
<dbReference type="SUPFAM" id="SSF53474">
    <property type="entry name" value="alpha/beta-Hydrolases"/>
    <property type="match status" value="1"/>
</dbReference>
<evidence type="ECO:0000313" key="1">
    <source>
        <dbReference type="EMBL" id="SNT20444.1"/>
    </source>
</evidence>
<dbReference type="Gene3D" id="2.60.40.10">
    <property type="entry name" value="Immunoglobulins"/>
    <property type="match status" value="1"/>
</dbReference>
<dbReference type="Proteomes" id="UP000198393">
    <property type="component" value="Unassembled WGS sequence"/>
</dbReference>
<reference evidence="1 2" key="1">
    <citation type="submission" date="2017-06" db="EMBL/GenBank/DDBJ databases">
        <authorList>
            <person name="Kim H.J."/>
            <person name="Triplett B.A."/>
        </authorList>
    </citation>
    <scope>NUCLEOTIDE SEQUENCE [LARGE SCALE GENOMIC DNA]</scope>
    <source>
        <strain evidence="1 2">DSM 19307</strain>
    </source>
</reference>
<dbReference type="InterPro" id="IPR014756">
    <property type="entry name" value="Ig_E-set"/>
</dbReference>
<proteinExistence type="predicted"/>
<dbReference type="InterPro" id="IPR050583">
    <property type="entry name" value="Mycobacterial_A85_antigen"/>
</dbReference>
<keyword evidence="2" id="KW-1185">Reference proteome</keyword>
<dbReference type="InterPro" id="IPR013783">
    <property type="entry name" value="Ig-like_fold"/>
</dbReference>
<dbReference type="AlphaFoldDB" id="A0A239KT90"/>
<accession>A0A239KT90</accession>
<dbReference type="InterPro" id="IPR029058">
    <property type="entry name" value="AB_hydrolase_fold"/>
</dbReference>